<name>X1HR84_9ZZZZ</name>
<keyword evidence="1" id="KW-1133">Transmembrane helix</keyword>
<dbReference type="AlphaFoldDB" id="X1HR84"/>
<proteinExistence type="predicted"/>
<comment type="caution">
    <text evidence="2">The sequence shown here is derived from an EMBL/GenBank/DDBJ whole genome shotgun (WGS) entry which is preliminary data.</text>
</comment>
<feature type="transmembrane region" description="Helical" evidence="1">
    <location>
        <begin position="12"/>
        <end position="38"/>
    </location>
</feature>
<organism evidence="2">
    <name type="scientific">marine sediment metagenome</name>
    <dbReference type="NCBI Taxonomy" id="412755"/>
    <lineage>
        <taxon>unclassified sequences</taxon>
        <taxon>metagenomes</taxon>
        <taxon>ecological metagenomes</taxon>
    </lineage>
</organism>
<feature type="transmembrane region" description="Helical" evidence="1">
    <location>
        <begin position="44"/>
        <end position="68"/>
    </location>
</feature>
<protein>
    <submittedName>
        <fullName evidence="2">Uncharacterized protein</fullName>
    </submittedName>
</protein>
<feature type="transmembrane region" description="Helical" evidence="1">
    <location>
        <begin position="80"/>
        <end position="102"/>
    </location>
</feature>
<dbReference type="EMBL" id="BARU01023714">
    <property type="protein sequence ID" value="GAH56349.1"/>
    <property type="molecule type" value="Genomic_DNA"/>
</dbReference>
<keyword evidence="1" id="KW-0472">Membrane</keyword>
<keyword evidence="1" id="KW-0812">Transmembrane</keyword>
<gene>
    <name evidence="2" type="ORF">S03H2_38457</name>
</gene>
<reference evidence="2" key="1">
    <citation type="journal article" date="2014" name="Front. Microbiol.">
        <title>High frequency of phylogenetically diverse reductive dehalogenase-homologous genes in deep subseafloor sedimentary metagenomes.</title>
        <authorList>
            <person name="Kawai M."/>
            <person name="Futagami T."/>
            <person name="Toyoda A."/>
            <person name="Takaki Y."/>
            <person name="Nishi S."/>
            <person name="Hori S."/>
            <person name="Arai W."/>
            <person name="Tsubouchi T."/>
            <person name="Morono Y."/>
            <person name="Uchiyama I."/>
            <person name="Ito T."/>
            <person name="Fujiyama A."/>
            <person name="Inagaki F."/>
            <person name="Takami H."/>
        </authorList>
    </citation>
    <scope>NUCLEOTIDE SEQUENCE</scope>
    <source>
        <strain evidence="2">Expedition CK06-06</strain>
    </source>
</reference>
<accession>X1HR84</accession>
<sequence>MGGERIRKWPFIVAGVFVCVAGAGAGGFFGALASLLYGMEDPHLQALGLGLGIAGGLLGGVVWCRVMLRAAQRYRGGSSGLGMVGWGTLWGIIVGLITTVIVHGGLMIAGLGRHTTGALESFAFWGLPFGVGAGAGTGLVCALIWWGVASLERRRGLQSADLDPTK</sequence>
<evidence type="ECO:0000256" key="1">
    <source>
        <dbReference type="SAM" id="Phobius"/>
    </source>
</evidence>
<feature type="transmembrane region" description="Helical" evidence="1">
    <location>
        <begin position="122"/>
        <end position="148"/>
    </location>
</feature>
<evidence type="ECO:0000313" key="2">
    <source>
        <dbReference type="EMBL" id="GAH56349.1"/>
    </source>
</evidence>